<reference evidence="1" key="1">
    <citation type="submission" date="2014-03" db="EMBL/GenBank/DDBJ databases">
        <authorList>
            <person name="Casaregola S."/>
        </authorList>
    </citation>
    <scope>NUCLEOTIDE SEQUENCE [LARGE SCALE GENOMIC DNA]</scope>
    <source>
        <strain evidence="1">CLIB 918</strain>
    </source>
</reference>
<comment type="caution">
    <text evidence="1">The sequence shown here is derived from an EMBL/GenBank/DDBJ whole genome shotgun (WGS) entry which is preliminary data.</text>
</comment>
<dbReference type="InterPro" id="IPR029044">
    <property type="entry name" value="Nucleotide-diphossugar_trans"/>
</dbReference>
<dbReference type="GO" id="GO:0016757">
    <property type="term" value="F:glycosyltransferase activity"/>
    <property type="evidence" value="ECO:0007669"/>
    <property type="project" value="UniProtKB-KW"/>
</dbReference>
<dbReference type="STRING" id="1173061.A0A0J9XAE7"/>
<accession>A0A0J9XAE7</accession>
<dbReference type="InterPro" id="IPR050587">
    <property type="entry name" value="GNT1/Glycosyltrans_8"/>
</dbReference>
<name>A0A0J9XAE7_GEOCN</name>
<keyword evidence="1" id="KW-0328">Glycosyltransferase</keyword>
<dbReference type="Gene3D" id="3.90.550.10">
    <property type="entry name" value="Spore Coat Polysaccharide Biosynthesis Protein SpsA, Chain A"/>
    <property type="match status" value="1"/>
</dbReference>
<dbReference type="EMBL" id="CCBN010000005">
    <property type="protein sequence ID" value="CDO53800.1"/>
    <property type="molecule type" value="Genomic_DNA"/>
</dbReference>
<organism evidence="1 2">
    <name type="scientific">Geotrichum candidum</name>
    <name type="common">Oospora lactis</name>
    <name type="synonym">Dipodascus geotrichum</name>
    <dbReference type="NCBI Taxonomy" id="1173061"/>
    <lineage>
        <taxon>Eukaryota</taxon>
        <taxon>Fungi</taxon>
        <taxon>Dikarya</taxon>
        <taxon>Ascomycota</taxon>
        <taxon>Saccharomycotina</taxon>
        <taxon>Dipodascomycetes</taxon>
        <taxon>Dipodascales</taxon>
        <taxon>Dipodascaceae</taxon>
        <taxon>Geotrichum</taxon>
    </lineage>
</organism>
<dbReference type="Proteomes" id="UP000242525">
    <property type="component" value="Unassembled WGS sequence"/>
</dbReference>
<dbReference type="SUPFAM" id="SSF53448">
    <property type="entry name" value="Nucleotide-diphospho-sugar transferases"/>
    <property type="match status" value="1"/>
</dbReference>
<gene>
    <name evidence="1" type="ORF">BN980_GECA05s07336g</name>
</gene>
<evidence type="ECO:0000313" key="1">
    <source>
        <dbReference type="EMBL" id="CDO53800.1"/>
    </source>
</evidence>
<dbReference type="PANTHER" id="PTHR11183">
    <property type="entry name" value="GLYCOGENIN SUBFAMILY MEMBER"/>
    <property type="match status" value="1"/>
</dbReference>
<evidence type="ECO:0000313" key="2">
    <source>
        <dbReference type="Proteomes" id="UP000242525"/>
    </source>
</evidence>
<keyword evidence="1" id="KW-0808">Transferase</keyword>
<keyword evidence="2" id="KW-1185">Reference proteome</keyword>
<protein>
    <submittedName>
        <fullName evidence="1">Similar to Saccharomyces cerevisiae YOR320C GNT1 N-acetylglucosaminyltransferase capable of modification of N-linked glycans in the Golgi apparatus</fullName>
    </submittedName>
</protein>
<sequence length="379" mass="44287">MNPFYFILVLAFSITFLIVYLVDGGFQDNSLAQANYGYSNFKTLFDLHQHHDIVELPEDVDWSQYAYVQYATNQNYLCNNIMIFEQLRALDTNAERVLIYPNYWGEPDVPEPPAPKGMKFIEKNKKTTELLRLARDQYSVKLKPVKELEFMAVERTWKSSFTKLMAFNETDYKRVIVMDADAFVLKSLDYLFLEERANKSSPISAPTAYWQPPRANNSPMLTSALMVIDPSTQEFEKLLAAAQTRHIQDYDMDLINDEYEGIIEPLAHKDLFMLSAEFRSTNHTTYMGSEPWNGIEQVRKAAYIHFSDWPFPKPFRQASLEKVIEFQPACVDVVNEDGKTTLDCTDRDIWNLLYFDFGKRRYVCYQVSVFFFLFSLDQH</sequence>
<dbReference type="AlphaFoldDB" id="A0A0J9XAE7"/>
<proteinExistence type="predicted"/>
<dbReference type="OrthoDB" id="2014201at2759"/>